<gene>
    <name evidence="1" type="ORF">AWRI3578_g1419</name>
</gene>
<keyword evidence="2" id="KW-1185">Reference proteome</keyword>
<dbReference type="EMBL" id="LPNL01000004">
    <property type="protein sequence ID" value="OEJ87448.1"/>
    <property type="molecule type" value="Genomic_DNA"/>
</dbReference>
<evidence type="ECO:0000313" key="2">
    <source>
        <dbReference type="Proteomes" id="UP000095605"/>
    </source>
</evidence>
<accession>A0A1E5RKK7</accession>
<name>A0A1E5RKK7_9ASCO</name>
<organism evidence="1 2">
    <name type="scientific">Hanseniaspora opuntiae</name>
    <dbReference type="NCBI Taxonomy" id="211096"/>
    <lineage>
        <taxon>Eukaryota</taxon>
        <taxon>Fungi</taxon>
        <taxon>Dikarya</taxon>
        <taxon>Ascomycota</taxon>
        <taxon>Saccharomycotina</taxon>
        <taxon>Saccharomycetes</taxon>
        <taxon>Saccharomycodales</taxon>
        <taxon>Saccharomycodaceae</taxon>
        <taxon>Hanseniaspora</taxon>
    </lineage>
</organism>
<protein>
    <submittedName>
        <fullName evidence="1">Uncharacterized protein</fullName>
    </submittedName>
</protein>
<evidence type="ECO:0000313" key="1">
    <source>
        <dbReference type="EMBL" id="OEJ87448.1"/>
    </source>
</evidence>
<proteinExistence type="predicted"/>
<dbReference type="Proteomes" id="UP000095605">
    <property type="component" value="Unassembled WGS sequence"/>
</dbReference>
<comment type="caution">
    <text evidence="1">The sequence shown here is derived from an EMBL/GenBank/DDBJ whole genome shotgun (WGS) entry which is preliminary data.</text>
</comment>
<sequence>MVIDDVAFIAITTIAISNKETNRHMIKPSVQSSLSTGLMLSLGEVLVNVVDVVEVVFFANTKTHLIHAMKNRLVKEYIWLADVKYGILVVWLMDDKVYV</sequence>
<dbReference type="AlphaFoldDB" id="A0A1E5RKK7"/>
<reference evidence="2" key="1">
    <citation type="journal article" date="2016" name="Genome Announc.">
        <title>Genome sequences of three species of Hanseniaspora isolated from spontaneous wine fermentations.</title>
        <authorList>
            <person name="Sternes P.R."/>
            <person name="Lee D."/>
            <person name="Kutyna D.R."/>
            <person name="Borneman A.R."/>
        </authorList>
    </citation>
    <scope>NUCLEOTIDE SEQUENCE [LARGE SCALE GENOMIC DNA]</scope>
    <source>
        <strain evidence="2">AWRI3578</strain>
    </source>
</reference>